<comment type="caution">
    <text evidence="2">The sequence shown here is derived from an EMBL/GenBank/DDBJ whole genome shotgun (WGS) entry which is preliminary data.</text>
</comment>
<proteinExistence type="predicted"/>
<evidence type="ECO:0000313" key="2">
    <source>
        <dbReference type="EMBL" id="KAJ7363736.1"/>
    </source>
</evidence>
<feature type="domain" description="3'-5' exonuclease" evidence="1">
    <location>
        <begin position="100"/>
        <end position="238"/>
    </location>
</feature>
<dbReference type="PANTHER" id="PTHR47765:SF2">
    <property type="entry name" value="EXONUCLEASE MUT-7 HOMOLOG"/>
    <property type="match status" value="1"/>
</dbReference>
<dbReference type="Gene3D" id="3.30.420.10">
    <property type="entry name" value="Ribonuclease H-like superfamily/Ribonuclease H"/>
    <property type="match status" value="1"/>
</dbReference>
<dbReference type="InterPro" id="IPR052408">
    <property type="entry name" value="Exonuclease_MUT-7-like"/>
</dbReference>
<name>A0AAD7AN69_9AGAR</name>
<dbReference type="GO" id="GO:0003676">
    <property type="term" value="F:nucleic acid binding"/>
    <property type="evidence" value="ECO:0007669"/>
    <property type="project" value="InterPro"/>
</dbReference>
<dbReference type="Proteomes" id="UP001218218">
    <property type="component" value="Unassembled WGS sequence"/>
</dbReference>
<evidence type="ECO:0000259" key="1">
    <source>
        <dbReference type="Pfam" id="PF01612"/>
    </source>
</evidence>
<dbReference type="GO" id="GO:0008408">
    <property type="term" value="F:3'-5' exonuclease activity"/>
    <property type="evidence" value="ECO:0007669"/>
    <property type="project" value="InterPro"/>
</dbReference>
<keyword evidence="3" id="KW-1185">Reference proteome</keyword>
<dbReference type="InterPro" id="IPR002562">
    <property type="entry name" value="3'-5'_exonuclease_dom"/>
</dbReference>
<sequence length="286" mass="32019">MLGSPLPAPASPLAALASPLPPTSWLLYPTPNYIFIDTLGDTEHHLVLIVDSDVVGLDLESWDNPNCPKLSKAQKRQKCEDKIRHAAMFTPDWTKVNVCVAQIATISGATYVLHLKSMAALPTEFICICKSLHILKVAAGIYSDGQRLWDNFYLNLYGAVSLGLAAVLAYPKDLNCNLPYGNEPGLPIFIKHVLNYELRKELQMSQWNTIPLLQVQQDYAAADAHALLASYLTIQEELQDCGFVVDPTWYWFDIVKRVRVKEGSLKEEGWKSTMPLVVQRWNIHGT</sequence>
<dbReference type="AlphaFoldDB" id="A0AAD7AN69"/>
<dbReference type="InterPro" id="IPR012337">
    <property type="entry name" value="RNaseH-like_sf"/>
</dbReference>
<protein>
    <submittedName>
        <fullName evidence="2">Ribonuclease H-like domain-containing protein</fullName>
    </submittedName>
</protein>
<dbReference type="GO" id="GO:0006139">
    <property type="term" value="P:nucleobase-containing compound metabolic process"/>
    <property type="evidence" value="ECO:0007669"/>
    <property type="project" value="InterPro"/>
</dbReference>
<dbReference type="Pfam" id="PF01612">
    <property type="entry name" value="DNA_pol_A_exo1"/>
    <property type="match status" value="1"/>
</dbReference>
<evidence type="ECO:0000313" key="3">
    <source>
        <dbReference type="Proteomes" id="UP001218218"/>
    </source>
</evidence>
<reference evidence="2" key="1">
    <citation type="submission" date="2023-03" db="EMBL/GenBank/DDBJ databases">
        <title>Massive genome expansion in bonnet fungi (Mycena s.s.) driven by repeated elements and novel gene families across ecological guilds.</title>
        <authorList>
            <consortium name="Lawrence Berkeley National Laboratory"/>
            <person name="Harder C.B."/>
            <person name="Miyauchi S."/>
            <person name="Viragh M."/>
            <person name="Kuo A."/>
            <person name="Thoen E."/>
            <person name="Andreopoulos B."/>
            <person name="Lu D."/>
            <person name="Skrede I."/>
            <person name="Drula E."/>
            <person name="Henrissat B."/>
            <person name="Morin E."/>
            <person name="Kohler A."/>
            <person name="Barry K."/>
            <person name="LaButti K."/>
            <person name="Morin E."/>
            <person name="Salamov A."/>
            <person name="Lipzen A."/>
            <person name="Mereny Z."/>
            <person name="Hegedus B."/>
            <person name="Baldrian P."/>
            <person name="Stursova M."/>
            <person name="Weitz H."/>
            <person name="Taylor A."/>
            <person name="Grigoriev I.V."/>
            <person name="Nagy L.G."/>
            <person name="Martin F."/>
            <person name="Kauserud H."/>
        </authorList>
    </citation>
    <scope>NUCLEOTIDE SEQUENCE</scope>
    <source>
        <strain evidence="2">CBHHK002</strain>
    </source>
</reference>
<gene>
    <name evidence="2" type="ORF">DFH08DRAFT_949375</name>
</gene>
<dbReference type="PANTHER" id="PTHR47765">
    <property type="entry name" value="3'-5' EXONUCLEASE DOMAIN-CONTAINING PROTEIN"/>
    <property type="match status" value="1"/>
</dbReference>
<dbReference type="EMBL" id="JARIHO010000003">
    <property type="protein sequence ID" value="KAJ7363736.1"/>
    <property type="molecule type" value="Genomic_DNA"/>
</dbReference>
<dbReference type="InterPro" id="IPR036397">
    <property type="entry name" value="RNaseH_sf"/>
</dbReference>
<organism evidence="2 3">
    <name type="scientific">Mycena albidolilacea</name>
    <dbReference type="NCBI Taxonomy" id="1033008"/>
    <lineage>
        <taxon>Eukaryota</taxon>
        <taxon>Fungi</taxon>
        <taxon>Dikarya</taxon>
        <taxon>Basidiomycota</taxon>
        <taxon>Agaricomycotina</taxon>
        <taxon>Agaricomycetes</taxon>
        <taxon>Agaricomycetidae</taxon>
        <taxon>Agaricales</taxon>
        <taxon>Marasmiineae</taxon>
        <taxon>Mycenaceae</taxon>
        <taxon>Mycena</taxon>
    </lineage>
</organism>
<accession>A0AAD7AN69</accession>
<dbReference type="SUPFAM" id="SSF53098">
    <property type="entry name" value="Ribonuclease H-like"/>
    <property type="match status" value="1"/>
</dbReference>